<dbReference type="SMART" id="SM00899">
    <property type="entry name" value="FeoA"/>
    <property type="match status" value="1"/>
</dbReference>
<name>A0A098QZZ9_9SPIO</name>
<reference evidence="4 5" key="1">
    <citation type="submission" date="2014-05" db="EMBL/GenBank/DDBJ databases">
        <title>De novo Genome Sequence of Spirocheata sp.</title>
        <authorList>
            <person name="Shivani Y."/>
            <person name="Subhash Y."/>
            <person name="Tushar L."/>
            <person name="Sasikala C."/>
            <person name="Ramana C.V."/>
        </authorList>
    </citation>
    <scope>NUCLEOTIDE SEQUENCE [LARGE SCALE GENOMIC DNA]</scope>
    <source>
        <strain evidence="4 5">JC230</strain>
    </source>
</reference>
<dbReference type="InterPro" id="IPR008988">
    <property type="entry name" value="Transcriptional_repressor_C"/>
</dbReference>
<feature type="region of interest" description="Disordered" evidence="2">
    <location>
        <begin position="1"/>
        <end position="23"/>
    </location>
</feature>
<dbReference type="EMBL" id="JNUP01000063">
    <property type="protein sequence ID" value="KGE72057.1"/>
    <property type="molecule type" value="Genomic_DNA"/>
</dbReference>
<evidence type="ECO:0000256" key="1">
    <source>
        <dbReference type="ARBA" id="ARBA00023004"/>
    </source>
</evidence>
<dbReference type="InterPro" id="IPR038157">
    <property type="entry name" value="FeoA_core_dom"/>
</dbReference>
<dbReference type="Gene3D" id="2.30.30.90">
    <property type="match status" value="1"/>
</dbReference>
<dbReference type="Proteomes" id="UP000029692">
    <property type="component" value="Unassembled WGS sequence"/>
</dbReference>
<protein>
    <recommendedName>
        <fullName evidence="3">Ferrous iron transporter FeoA-like domain-containing protein</fullName>
    </recommendedName>
</protein>
<proteinExistence type="predicted"/>
<feature type="domain" description="Ferrous iron transporter FeoA-like" evidence="3">
    <location>
        <begin position="40"/>
        <end position="111"/>
    </location>
</feature>
<dbReference type="SUPFAM" id="SSF50037">
    <property type="entry name" value="C-terminal domain of transcriptional repressors"/>
    <property type="match status" value="1"/>
</dbReference>
<sequence>MIHRGWGRVGRFGRQNNPSPGRMRGFRRRIGPGRHLPGSTSLGDVQPHSEAIIQTLPCCPSLRSQAISQGLLPGSRIMMVENRHGGTRLVQSGDSLLALSQELVQAIGVTPLGMKPDHNHHS</sequence>
<evidence type="ECO:0000313" key="5">
    <source>
        <dbReference type="Proteomes" id="UP000029692"/>
    </source>
</evidence>
<evidence type="ECO:0000259" key="3">
    <source>
        <dbReference type="SMART" id="SM00899"/>
    </source>
</evidence>
<organism evidence="4 5">
    <name type="scientific">Spirochaeta lutea</name>
    <dbReference type="NCBI Taxonomy" id="1480694"/>
    <lineage>
        <taxon>Bacteria</taxon>
        <taxon>Pseudomonadati</taxon>
        <taxon>Spirochaetota</taxon>
        <taxon>Spirochaetia</taxon>
        <taxon>Spirochaetales</taxon>
        <taxon>Spirochaetaceae</taxon>
        <taxon>Spirochaeta</taxon>
    </lineage>
</organism>
<dbReference type="AlphaFoldDB" id="A0A098QZZ9"/>
<keyword evidence="1" id="KW-0408">Iron</keyword>
<dbReference type="STRING" id="1480694.DC28_08085"/>
<dbReference type="RefSeq" id="WP_081942059.1">
    <property type="nucleotide sequence ID" value="NZ_JNUP01000063.1"/>
</dbReference>
<gene>
    <name evidence="4" type="ORF">DC28_08085</name>
</gene>
<dbReference type="InterPro" id="IPR007167">
    <property type="entry name" value="Fe-transptr_FeoA-like"/>
</dbReference>
<keyword evidence="5" id="KW-1185">Reference proteome</keyword>
<dbReference type="GO" id="GO:0046914">
    <property type="term" value="F:transition metal ion binding"/>
    <property type="evidence" value="ECO:0007669"/>
    <property type="project" value="InterPro"/>
</dbReference>
<accession>A0A098QZZ9</accession>
<comment type="caution">
    <text evidence="4">The sequence shown here is derived from an EMBL/GenBank/DDBJ whole genome shotgun (WGS) entry which is preliminary data.</text>
</comment>
<evidence type="ECO:0000313" key="4">
    <source>
        <dbReference type="EMBL" id="KGE72057.1"/>
    </source>
</evidence>
<dbReference type="Pfam" id="PF04023">
    <property type="entry name" value="FeoA"/>
    <property type="match status" value="1"/>
</dbReference>
<evidence type="ECO:0000256" key="2">
    <source>
        <dbReference type="SAM" id="MobiDB-lite"/>
    </source>
</evidence>